<accession>C7Q7X7</accession>
<reference evidence="10 11" key="1">
    <citation type="journal article" date="2009" name="Stand. Genomic Sci.">
        <title>Complete genome sequence of Catenulispora acidiphila type strain (ID 139908).</title>
        <authorList>
            <person name="Copeland A."/>
            <person name="Lapidus A."/>
            <person name="Glavina Del Rio T."/>
            <person name="Nolan M."/>
            <person name="Lucas S."/>
            <person name="Chen F."/>
            <person name="Tice H."/>
            <person name="Cheng J.F."/>
            <person name="Bruce D."/>
            <person name="Goodwin L."/>
            <person name="Pitluck S."/>
            <person name="Mikhailova N."/>
            <person name="Pati A."/>
            <person name="Ivanova N."/>
            <person name="Mavromatis K."/>
            <person name="Chen A."/>
            <person name="Palaniappan K."/>
            <person name="Chain P."/>
            <person name="Land M."/>
            <person name="Hauser L."/>
            <person name="Chang Y.J."/>
            <person name="Jeffries C.D."/>
            <person name="Chertkov O."/>
            <person name="Brettin T."/>
            <person name="Detter J.C."/>
            <person name="Han C."/>
            <person name="Ali Z."/>
            <person name="Tindall B.J."/>
            <person name="Goker M."/>
            <person name="Bristow J."/>
            <person name="Eisen J.A."/>
            <person name="Markowitz V."/>
            <person name="Hugenholtz P."/>
            <person name="Kyrpides N.C."/>
            <person name="Klenk H.P."/>
        </authorList>
    </citation>
    <scope>NUCLEOTIDE SEQUENCE [LARGE SCALE GENOMIC DNA]</scope>
    <source>
        <strain evidence="11">DSM 44928 / JCM 14897 / NBRC 102108 / NRRL B-24433 / ID139908</strain>
    </source>
</reference>
<keyword evidence="11" id="KW-1185">Reference proteome</keyword>
<dbReference type="RefSeq" id="WP_015793873.1">
    <property type="nucleotide sequence ID" value="NC_013131.1"/>
</dbReference>
<organism evidence="10 11">
    <name type="scientific">Catenulispora acidiphila (strain DSM 44928 / JCM 14897 / NBRC 102108 / NRRL B-24433 / ID139908)</name>
    <dbReference type="NCBI Taxonomy" id="479433"/>
    <lineage>
        <taxon>Bacteria</taxon>
        <taxon>Bacillati</taxon>
        <taxon>Actinomycetota</taxon>
        <taxon>Actinomycetes</taxon>
        <taxon>Catenulisporales</taxon>
        <taxon>Catenulisporaceae</taxon>
        <taxon>Catenulispora</taxon>
    </lineage>
</organism>
<evidence type="ECO:0000256" key="8">
    <source>
        <dbReference type="SAM" id="Phobius"/>
    </source>
</evidence>
<feature type="transmembrane region" description="Helical" evidence="8">
    <location>
        <begin position="346"/>
        <end position="365"/>
    </location>
</feature>
<gene>
    <name evidence="10" type="ordered locus">Caci_5285</name>
</gene>
<feature type="transmembrane region" description="Helical" evidence="8">
    <location>
        <begin position="61"/>
        <end position="80"/>
    </location>
</feature>
<evidence type="ECO:0000313" key="11">
    <source>
        <dbReference type="Proteomes" id="UP000000851"/>
    </source>
</evidence>
<dbReference type="Gene3D" id="1.20.1720.10">
    <property type="entry name" value="Multidrug resistance protein D"/>
    <property type="match status" value="1"/>
</dbReference>
<name>C7Q7X7_CATAD</name>
<dbReference type="PRINTS" id="PR01036">
    <property type="entry name" value="TCRTETB"/>
</dbReference>
<dbReference type="SUPFAM" id="SSF103473">
    <property type="entry name" value="MFS general substrate transporter"/>
    <property type="match status" value="1"/>
</dbReference>
<feature type="transmembrane region" description="Helical" evidence="8">
    <location>
        <begin position="371"/>
        <end position="395"/>
    </location>
</feature>
<dbReference type="KEGG" id="cai:Caci_5285"/>
<evidence type="ECO:0000256" key="1">
    <source>
        <dbReference type="ARBA" id="ARBA00004651"/>
    </source>
</evidence>
<evidence type="ECO:0000256" key="4">
    <source>
        <dbReference type="ARBA" id="ARBA00022475"/>
    </source>
</evidence>
<feature type="transmembrane region" description="Helical" evidence="8">
    <location>
        <begin position="273"/>
        <end position="300"/>
    </location>
</feature>
<evidence type="ECO:0000313" key="10">
    <source>
        <dbReference type="EMBL" id="ACU74144.1"/>
    </source>
</evidence>
<dbReference type="HOGENOM" id="CLU_000960_22_3_11"/>
<feature type="transmembrane region" description="Helical" evidence="8">
    <location>
        <begin position="24"/>
        <end position="49"/>
    </location>
</feature>
<keyword evidence="5 8" id="KW-0812">Transmembrane</keyword>
<proteinExistence type="inferred from homology"/>
<evidence type="ECO:0000256" key="6">
    <source>
        <dbReference type="ARBA" id="ARBA00022989"/>
    </source>
</evidence>
<dbReference type="InterPro" id="IPR036259">
    <property type="entry name" value="MFS_trans_sf"/>
</dbReference>
<dbReference type="CDD" id="cd17502">
    <property type="entry name" value="MFS_Azr1_MDR_like"/>
    <property type="match status" value="1"/>
</dbReference>
<feature type="transmembrane region" description="Helical" evidence="8">
    <location>
        <begin position="92"/>
        <end position="119"/>
    </location>
</feature>
<dbReference type="EMBL" id="CP001700">
    <property type="protein sequence ID" value="ACU74144.1"/>
    <property type="molecule type" value="Genomic_DNA"/>
</dbReference>
<feature type="transmembrane region" description="Helical" evidence="8">
    <location>
        <begin position="407"/>
        <end position="431"/>
    </location>
</feature>
<dbReference type="AlphaFoldDB" id="C7Q7X7"/>
<dbReference type="FunFam" id="1.20.1720.10:FF:000004">
    <property type="entry name" value="EmrB/QacA family drug resistance transporter"/>
    <property type="match status" value="1"/>
</dbReference>
<comment type="similarity">
    <text evidence="2">Belongs to the major facilitator superfamily. TCR/Tet family.</text>
</comment>
<dbReference type="InterPro" id="IPR020846">
    <property type="entry name" value="MFS_dom"/>
</dbReference>
<keyword evidence="3" id="KW-0813">Transport</keyword>
<evidence type="ECO:0000256" key="5">
    <source>
        <dbReference type="ARBA" id="ARBA00022692"/>
    </source>
</evidence>
<evidence type="ECO:0000256" key="7">
    <source>
        <dbReference type="ARBA" id="ARBA00023136"/>
    </source>
</evidence>
<evidence type="ECO:0000256" key="2">
    <source>
        <dbReference type="ARBA" id="ARBA00007520"/>
    </source>
</evidence>
<feature type="transmembrane region" description="Helical" evidence="8">
    <location>
        <begin position="239"/>
        <end position="261"/>
    </location>
</feature>
<dbReference type="OrthoDB" id="7375466at2"/>
<feature type="transmembrane region" description="Helical" evidence="8">
    <location>
        <begin position="125"/>
        <end position="143"/>
    </location>
</feature>
<keyword evidence="7 8" id="KW-0472">Membrane</keyword>
<dbReference type="InParanoid" id="C7Q7X7"/>
<keyword evidence="4" id="KW-1003">Cell membrane</keyword>
<dbReference type="GO" id="GO:0005886">
    <property type="term" value="C:plasma membrane"/>
    <property type="evidence" value="ECO:0007669"/>
    <property type="project" value="UniProtKB-SubCell"/>
</dbReference>
<feature type="transmembrane region" description="Helical" evidence="8">
    <location>
        <begin position="451"/>
        <end position="469"/>
    </location>
</feature>
<dbReference type="PROSITE" id="PS50850">
    <property type="entry name" value="MFS"/>
    <property type="match status" value="1"/>
</dbReference>
<evidence type="ECO:0000256" key="3">
    <source>
        <dbReference type="ARBA" id="ARBA00022448"/>
    </source>
</evidence>
<protein>
    <submittedName>
        <fullName evidence="10">Major facilitator superfamily MFS_1</fullName>
    </submittedName>
</protein>
<feature type="transmembrane region" description="Helical" evidence="8">
    <location>
        <begin position="312"/>
        <end position="334"/>
    </location>
</feature>
<dbReference type="Proteomes" id="UP000000851">
    <property type="component" value="Chromosome"/>
</dbReference>
<dbReference type="eggNOG" id="COG0477">
    <property type="taxonomic scope" value="Bacteria"/>
</dbReference>
<comment type="subcellular location">
    <subcellularLocation>
        <location evidence="1">Cell membrane</location>
        <topology evidence="1">Multi-pass membrane protein</topology>
    </subcellularLocation>
</comment>
<feature type="transmembrane region" description="Helical" evidence="8">
    <location>
        <begin position="150"/>
        <end position="168"/>
    </location>
</feature>
<dbReference type="PANTHER" id="PTHR23501:SF197">
    <property type="entry name" value="COMD"/>
    <property type="match status" value="1"/>
</dbReference>
<feature type="transmembrane region" description="Helical" evidence="8">
    <location>
        <begin position="213"/>
        <end position="233"/>
    </location>
</feature>
<feature type="transmembrane region" description="Helical" evidence="8">
    <location>
        <begin position="180"/>
        <end position="201"/>
    </location>
</feature>
<dbReference type="Gene3D" id="1.20.1250.20">
    <property type="entry name" value="MFS general substrate transporter like domains"/>
    <property type="match status" value="1"/>
</dbReference>
<feature type="domain" description="Major facilitator superfamily (MFS) profile" evidence="9">
    <location>
        <begin position="27"/>
        <end position="474"/>
    </location>
</feature>
<sequence length="491" mass="51444">MSTTSRSPAQYATSPAETAPKRGLMLVMVPLMLVLFISNLDATVVATAIPTIGRDLGDVSGSSWIATAYLLTSAVTTLIFGKLGDMYGRKKIFQFSIVVFLVGSALSGAAGSMALLVLFRALQGIGGGGLNSLVMAITGDLIPARQRSKYQALVGIVATLALIAGPLLGGLFSDQLSWRWIFYLNIPIGVLALVAVATLLHLPRRTSSGRVDVAGGVLATVFTAAIMLFTTWGGTERPWGSPLILGLIALAVVSLIGYLLVERRAAEPITPLHLFRTGVFSISSAQFLIATMVLFVAMLYTPAFLQSVQHKTAFVAGLYVIPLLVGLVVATAVAGPVIARTGRYKIYPIIGAVLTGVSMFALTSADQHTATWALLVPLTFAGAGIGLFVQVALLAGQNAVDYKYLGVATGALNFFKSIGGAFGAALFGAILTGGLRDAVGEGASAHAFQTVFAWTVPFMVLSLVLGLVMKEKPLSDEMREIAEGKAEAPEY</sequence>
<dbReference type="PANTHER" id="PTHR23501">
    <property type="entry name" value="MAJOR FACILITATOR SUPERFAMILY"/>
    <property type="match status" value="1"/>
</dbReference>
<dbReference type="GO" id="GO:0022857">
    <property type="term" value="F:transmembrane transporter activity"/>
    <property type="evidence" value="ECO:0007669"/>
    <property type="project" value="InterPro"/>
</dbReference>
<keyword evidence="6 8" id="KW-1133">Transmembrane helix</keyword>
<dbReference type="Pfam" id="PF07690">
    <property type="entry name" value="MFS_1"/>
    <property type="match status" value="1"/>
</dbReference>
<dbReference type="InterPro" id="IPR011701">
    <property type="entry name" value="MFS"/>
</dbReference>
<evidence type="ECO:0000259" key="9">
    <source>
        <dbReference type="PROSITE" id="PS50850"/>
    </source>
</evidence>